<evidence type="ECO:0000259" key="11">
    <source>
        <dbReference type="Pfam" id="PF02518"/>
    </source>
</evidence>
<comment type="caution">
    <text evidence="14">The sequence shown here is derived from an EMBL/GenBank/DDBJ whole genome shotgun (WGS) entry which is preliminary data.</text>
</comment>
<dbReference type="InterPro" id="IPR003594">
    <property type="entry name" value="HATPase_dom"/>
</dbReference>
<keyword evidence="15" id="KW-1185">Reference proteome</keyword>
<dbReference type="InterPro" id="IPR055558">
    <property type="entry name" value="DUF7134"/>
</dbReference>
<dbReference type="InterPro" id="IPR050482">
    <property type="entry name" value="Sensor_HK_TwoCompSys"/>
</dbReference>
<evidence type="ECO:0000256" key="10">
    <source>
        <dbReference type="SAM" id="Phobius"/>
    </source>
</evidence>
<evidence type="ECO:0000256" key="5">
    <source>
        <dbReference type="ARBA" id="ARBA00022741"/>
    </source>
</evidence>
<dbReference type="RefSeq" id="WP_188896109.1">
    <property type="nucleotide sequence ID" value="NZ_BMMZ01000007.1"/>
</dbReference>
<accession>A0A917SAY0</accession>
<comment type="catalytic activity">
    <reaction evidence="1">
        <text>ATP + protein L-histidine = ADP + protein N-phospho-L-histidine.</text>
        <dbReference type="EC" id="2.7.13.3"/>
    </reaction>
</comment>
<dbReference type="GO" id="GO:0000155">
    <property type="term" value="F:phosphorelay sensor kinase activity"/>
    <property type="evidence" value="ECO:0007669"/>
    <property type="project" value="InterPro"/>
</dbReference>
<dbReference type="PANTHER" id="PTHR24421">
    <property type="entry name" value="NITRATE/NITRITE SENSOR PROTEIN NARX-RELATED"/>
    <property type="match status" value="1"/>
</dbReference>
<evidence type="ECO:0000256" key="8">
    <source>
        <dbReference type="ARBA" id="ARBA00023012"/>
    </source>
</evidence>
<dbReference type="GO" id="GO:0046983">
    <property type="term" value="F:protein dimerization activity"/>
    <property type="evidence" value="ECO:0007669"/>
    <property type="project" value="InterPro"/>
</dbReference>
<dbReference type="EMBL" id="BMMZ01000007">
    <property type="protein sequence ID" value="GGL68659.1"/>
    <property type="molecule type" value="Genomic_DNA"/>
</dbReference>
<evidence type="ECO:0000256" key="4">
    <source>
        <dbReference type="ARBA" id="ARBA00022679"/>
    </source>
</evidence>
<evidence type="ECO:0000256" key="3">
    <source>
        <dbReference type="ARBA" id="ARBA00022553"/>
    </source>
</evidence>
<feature type="domain" description="Histidine kinase/HSP90-like ATPase" evidence="11">
    <location>
        <begin position="324"/>
        <end position="409"/>
    </location>
</feature>
<keyword evidence="5" id="KW-0547">Nucleotide-binding</keyword>
<keyword evidence="10" id="KW-0812">Transmembrane</keyword>
<feature type="transmembrane region" description="Helical" evidence="10">
    <location>
        <begin position="32"/>
        <end position="57"/>
    </location>
</feature>
<dbReference type="Gene3D" id="3.30.565.10">
    <property type="entry name" value="Histidine kinase-like ATPase, C-terminal domain"/>
    <property type="match status" value="1"/>
</dbReference>
<keyword evidence="10" id="KW-0472">Membrane</keyword>
<dbReference type="GO" id="GO:0016020">
    <property type="term" value="C:membrane"/>
    <property type="evidence" value="ECO:0007669"/>
    <property type="project" value="InterPro"/>
</dbReference>
<dbReference type="InterPro" id="IPR011712">
    <property type="entry name" value="Sig_transdc_His_kin_sub3_dim/P"/>
</dbReference>
<dbReference type="AlphaFoldDB" id="A0A917SAY0"/>
<protein>
    <recommendedName>
        <fullName evidence="2">histidine kinase</fullName>
        <ecNumber evidence="2">2.7.13.3</ecNumber>
    </recommendedName>
</protein>
<keyword evidence="3" id="KW-0597">Phosphoprotein</keyword>
<evidence type="ECO:0000256" key="7">
    <source>
        <dbReference type="ARBA" id="ARBA00022840"/>
    </source>
</evidence>
<feature type="transmembrane region" description="Helical" evidence="10">
    <location>
        <begin position="93"/>
        <end position="109"/>
    </location>
</feature>
<dbReference type="Gene3D" id="1.20.5.1930">
    <property type="match status" value="1"/>
</dbReference>
<feature type="region of interest" description="Disordered" evidence="9">
    <location>
        <begin position="415"/>
        <end position="436"/>
    </location>
</feature>
<proteinExistence type="predicted"/>
<keyword evidence="7" id="KW-0067">ATP-binding</keyword>
<feature type="domain" description="Signal transduction histidine kinase subgroup 3 dimerisation and phosphoacceptor" evidence="12">
    <location>
        <begin position="204"/>
        <end position="268"/>
    </location>
</feature>
<evidence type="ECO:0000259" key="13">
    <source>
        <dbReference type="Pfam" id="PF23539"/>
    </source>
</evidence>
<reference evidence="14" key="2">
    <citation type="submission" date="2020-09" db="EMBL/GenBank/DDBJ databases">
        <authorList>
            <person name="Sun Q."/>
            <person name="Zhou Y."/>
        </authorList>
    </citation>
    <scope>NUCLEOTIDE SEQUENCE</scope>
    <source>
        <strain evidence="14">CGMCC 4.7306</strain>
    </source>
</reference>
<dbReference type="Pfam" id="PF07730">
    <property type="entry name" value="HisKA_3"/>
    <property type="match status" value="1"/>
</dbReference>
<organism evidence="14 15">
    <name type="scientific">Microlunatus endophyticus</name>
    <dbReference type="NCBI Taxonomy" id="1716077"/>
    <lineage>
        <taxon>Bacteria</taxon>
        <taxon>Bacillati</taxon>
        <taxon>Actinomycetota</taxon>
        <taxon>Actinomycetes</taxon>
        <taxon>Propionibacteriales</taxon>
        <taxon>Propionibacteriaceae</taxon>
        <taxon>Microlunatus</taxon>
    </lineage>
</organism>
<dbReference type="CDD" id="cd16917">
    <property type="entry name" value="HATPase_UhpB-NarQ-NarX-like"/>
    <property type="match status" value="1"/>
</dbReference>
<feature type="transmembrane region" description="Helical" evidence="10">
    <location>
        <begin position="116"/>
        <end position="134"/>
    </location>
</feature>
<keyword evidence="10" id="KW-1133">Transmembrane helix</keyword>
<evidence type="ECO:0000256" key="2">
    <source>
        <dbReference type="ARBA" id="ARBA00012438"/>
    </source>
</evidence>
<gene>
    <name evidence="14" type="ORF">GCM10011575_29070</name>
</gene>
<evidence type="ECO:0000313" key="15">
    <source>
        <dbReference type="Proteomes" id="UP000613840"/>
    </source>
</evidence>
<dbReference type="InterPro" id="IPR036890">
    <property type="entry name" value="HATPase_C_sf"/>
</dbReference>
<dbReference type="Pfam" id="PF02518">
    <property type="entry name" value="HATPase_c"/>
    <property type="match status" value="1"/>
</dbReference>
<evidence type="ECO:0000259" key="12">
    <source>
        <dbReference type="Pfam" id="PF07730"/>
    </source>
</evidence>
<feature type="transmembrane region" description="Helical" evidence="10">
    <location>
        <begin position="146"/>
        <end position="164"/>
    </location>
</feature>
<keyword evidence="6 14" id="KW-0418">Kinase</keyword>
<feature type="domain" description="DUF7134" evidence="13">
    <location>
        <begin position="21"/>
        <end position="170"/>
    </location>
</feature>
<feature type="transmembrane region" description="Helical" evidence="10">
    <location>
        <begin position="69"/>
        <end position="87"/>
    </location>
</feature>
<dbReference type="Pfam" id="PF23539">
    <property type="entry name" value="DUF7134"/>
    <property type="match status" value="1"/>
</dbReference>
<evidence type="ECO:0000313" key="14">
    <source>
        <dbReference type="EMBL" id="GGL68659.1"/>
    </source>
</evidence>
<dbReference type="Proteomes" id="UP000613840">
    <property type="component" value="Unassembled WGS sequence"/>
</dbReference>
<dbReference type="GO" id="GO:0005524">
    <property type="term" value="F:ATP binding"/>
    <property type="evidence" value="ECO:0007669"/>
    <property type="project" value="UniProtKB-KW"/>
</dbReference>
<dbReference type="SUPFAM" id="SSF55874">
    <property type="entry name" value="ATPase domain of HSP90 chaperone/DNA topoisomerase II/histidine kinase"/>
    <property type="match status" value="1"/>
</dbReference>
<sequence>MSSAPSSVAPAQHGPTAWLSSWFVDPRYRFDLLSAIGIMALFMVTAVGWGNAVWVTGLMGLPWILRRRYPLAALIGATFVALLHLAVLDQPSFAIVAVPMYVYTFARWSDRPLRRAALLVAVVGSFLGPTRWLLVGGSPGGNAIPVAVITMLACTGMVGVAYVIGSRRREQVERAAQSVAARIERARLVAAEQEQRARVAAVDERTRIARELHDIVAHSLSVIVVQAEGGRALAAKQPEKAPEVLGTIADTSREALEEMRQMVGLLRSGGPIGEPGSVPAGAPESYLPTPGLADLDELVGKTGDRVTLTRYGTEPVVSQPLALTVYRIVQESITNVLKHAGPAARAAVGITYAEHGIGIRVVDNGLGVTDKTPGHGLRGMRERVGLHDGSLEAGPLPTGGFQVLAWLPYPVSPSPVSPYPVSPYPEASNPYQSRRS</sequence>
<keyword evidence="8" id="KW-0902">Two-component regulatory system</keyword>
<name>A0A917SAY0_9ACTN</name>
<dbReference type="EC" id="2.7.13.3" evidence="2"/>
<reference evidence="14" key="1">
    <citation type="journal article" date="2014" name="Int. J. Syst. Evol. Microbiol.">
        <title>Complete genome sequence of Corynebacterium casei LMG S-19264T (=DSM 44701T), isolated from a smear-ripened cheese.</title>
        <authorList>
            <consortium name="US DOE Joint Genome Institute (JGI-PGF)"/>
            <person name="Walter F."/>
            <person name="Albersmeier A."/>
            <person name="Kalinowski J."/>
            <person name="Ruckert C."/>
        </authorList>
    </citation>
    <scope>NUCLEOTIDE SEQUENCE</scope>
    <source>
        <strain evidence="14">CGMCC 4.7306</strain>
    </source>
</reference>
<evidence type="ECO:0000256" key="1">
    <source>
        <dbReference type="ARBA" id="ARBA00000085"/>
    </source>
</evidence>
<evidence type="ECO:0000256" key="9">
    <source>
        <dbReference type="SAM" id="MobiDB-lite"/>
    </source>
</evidence>
<dbReference type="PANTHER" id="PTHR24421:SF10">
    <property type="entry name" value="NITRATE_NITRITE SENSOR PROTEIN NARQ"/>
    <property type="match status" value="1"/>
</dbReference>
<evidence type="ECO:0000256" key="6">
    <source>
        <dbReference type="ARBA" id="ARBA00022777"/>
    </source>
</evidence>
<keyword evidence="4" id="KW-0808">Transferase</keyword>